<feature type="chain" id="PRO_5046636182" evidence="3">
    <location>
        <begin position="36"/>
        <end position="302"/>
    </location>
</feature>
<comment type="caution">
    <text evidence="4">The sequence shown here is derived from an EMBL/GenBank/DDBJ whole genome shotgun (WGS) entry which is preliminary data.</text>
</comment>
<dbReference type="SUPFAM" id="SSF102705">
    <property type="entry name" value="NIF3 (NGG1p interacting factor 3)-like"/>
    <property type="match status" value="1"/>
</dbReference>
<protein>
    <submittedName>
        <fullName evidence="4">Nif3-like dinuclear metal center hexameric protein</fullName>
    </submittedName>
</protein>
<name>A0ABW2ZM21_9SPHI</name>
<dbReference type="PANTHER" id="PTHR13799">
    <property type="entry name" value="NGG1 INTERACTING FACTOR 3"/>
    <property type="match status" value="1"/>
</dbReference>
<evidence type="ECO:0000256" key="1">
    <source>
        <dbReference type="ARBA" id="ARBA00006964"/>
    </source>
</evidence>
<reference evidence="5" key="1">
    <citation type="journal article" date="2019" name="Int. J. Syst. Evol. Microbiol.">
        <title>The Global Catalogue of Microorganisms (GCM) 10K type strain sequencing project: providing services to taxonomists for standard genome sequencing and annotation.</title>
        <authorList>
            <consortium name="The Broad Institute Genomics Platform"/>
            <consortium name="The Broad Institute Genome Sequencing Center for Infectious Disease"/>
            <person name="Wu L."/>
            <person name="Ma J."/>
        </authorList>
    </citation>
    <scope>NUCLEOTIDE SEQUENCE [LARGE SCALE GENOMIC DNA]</scope>
    <source>
        <strain evidence="5">CCUG 60742</strain>
    </source>
</reference>
<dbReference type="EMBL" id="JBHTIA010000026">
    <property type="protein sequence ID" value="MFD0767269.1"/>
    <property type="molecule type" value="Genomic_DNA"/>
</dbReference>
<feature type="signal peptide" evidence="3">
    <location>
        <begin position="1"/>
        <end position="35"/>
    </location>
</feature>
<evidence type="ECO:0000256" key="3">
    <source>
        <dbReference type="SAM" id="SignalP"/>
    </source>
</evidence>
<organism evidence="4 5">
    <name type="scientific">Mucilaginibacter lutimaris</name>
    <dbReference type="NCBI Taxonomy" id="931629"/>
    <lineage>
        <taxon>Bacteria</taxon>
        <taxon>Pseudomonadati</taxon>
        <taxon>Bacteroidota</taxon>
        <taxon>Sphingobacteriia</taxon>
        <taxon>Sphingobacteriales</taxon>
        <taxon>Sphingobacteriaceae</taxon>
        <taxon>Mucilaginibacter</taxon>
    </lineage>
</organism>
<comment type="similarity">
    <text evidence="1">Belongs to the GTP cyclohydrolase I type 2/NIF3 family.</text>
</comment>
<dbReference type="PROSITE" id="PS51318">
    <property type="entry name" value="TAT"/>
    <property type="match status" value="1"/>
</dbReference>
<accession>A0ABW2ZM21</accession>
<gene>
    <name evidence="4" type="ORF">ACFQZI_20605</name>
</gene>
<dbReference type="Gene3D" id="3.40.1390.30">
    <property type="entry name" value="NIF3 (NGG1p interacting factor 3)-like"/>
    <property type="match status" value="2"/>
</dbReference>
<proteinExistence type="inferred from homology"/>
<evidence type="ECO:0000313" key="5">
    <source>
        <dbReference type="Proteomes" id="UP001597073"/>
    </source>
</evidence>
<keyword evidence="3" id="KW-0732">Signal</keyword>
<dbReference type="InterPro" id="IPR002678">
    <property type="entry name" value="DUF34/NIF3"/>
</dbReference>
<keyword evidence="2" id="KW-0479">Metal-binding</keyword>
<dbReference type="RefSeq" id="WP_377145887.1">
    <property type="nucleotide sequence ID" value="NZ_JBHTIA010000026.1"/>
</dbReference>
<sequence>MKKPASNSITRRRFISTSAICAGGLALTYVSPAFAGNVLAARYTVQQVIDLILKEGGFSPVPNTVDTLKSGSGDAIVTGIVTTMFATIDVIKQAAKLGANFIIAHEPTFYNHSDDPNWVNNNSVVQQKQALLKKYNITVWRFHDYIHRLKPDAVEYGSIKKLNWLPYFKGDSPTLSIPPTNLGALVQHVKTSLSIAHLRVIGDLKQPCSRITYLPGAPGGKMQVDFAERDKPDVLIVGELSEWETAEYIRDARLLGSKIALIILGHNFSEDPGMDYLVEWLQPKLSGVKITHINCGDPFVWM</sequence>
<dbReference type="InterPro" id="IPR006311">
    <property type="entry name" value="TAT_signal"/>
</dbReference>
<evidence type="ECO:0000313" key="4">
    <source>
        <dbReference type="EMBL" id="MFD0767269.1"/>
    </source>
</evidence>
<dbReference type="InterPro" id="IPR036069">
    <property type="entry name" value="DUF34/NIF3_sf"/>
</dbReference>
<dbReference type="Pfam" id="PF01784">
    <property type="entry name" value="DUF34_NIF3"/>
    <property type="match status" value="1"/>
</dbReference>
<dbReference type="Proteomes" id="UP001597073">
    <property type="component" value="Unassembled WGS sequence"/>
</dbReference>
<dbReference type="PANTHER" id="PTHR13799:SF14">
    <property type="entry name" value="GTP CYCLOHYDROLASE 1 TYPE 2 HOMOLOG"/>
    <property type="match status" value="1"/>
</dbReference>
<keyword evidence="5" id="KW-1185">Reference proteome</keyword>
<evidence type="ECO:0000256" key="2">
    <source>
        <dbReference type="ARBA" id="ARBA00022723"/>
    </source>
</evidence>